<evidence type="ECO:0000313" key="1">
    <source>
        <dbReference type="EMBL" id="MCS3919702.1"/>
    </source>
</evidence>
<dbReference type="EMBL" id="JANUCP010000003">
    <property type="protein sequence ID" value="MCS3919702.1"/>
    <property type="molecule type" value="Genomic_DNA"/>
</dbReference>
<dbReference type="Proteomes" id="UP001204798">
    <property type="component" value="Unassembled WGS sequence"/>
</dbReference>
<protein>
    <submittedName>
        <fullName evidence="1">Isocitrate dehydrogenase</fullName>
    </submittedName>
</protein>
<gene>
    <name evidence="1" type="ORF">M2350_002115</name>
</gene>
<evidence type="ECO:0000313" key="2">
    <source>
        <dbReference type="Proteomes" id="UP001204798"/>
    </source>
</evidence>
<sequence>MSHILILRQTFGCISVPLLYSDNPSLVPRPSSLSIIVVRPNAIFA</sequence>
<name>A0ABT2EP10_9BACT</name>
<keyword evidence="2" id="KW-1185">Reference proteome</keyword>
<accession>A0ABT2EP10</accession>
<comment type="caution">
    <text evidence="1">The sequence shown here is derived from an EMBL/GenBank/DDBJ whole genome shotgun (WGS) entry which is preliminary data.</text>
</comment>
<dbReference type="RefSeq" id="WP_259096421.1">
    <property type="nucleotide sequence ID" value="NZ_CP130454.1"/>
</dbReference>
<organism evidence="1 2">
    <name type="scientific">Candidatus Fervidibacter sacchari</name>
    <dbReference type="NCBI Taxonomy" id="1448929"/>
    <lineage>
        <taxon>Bacteria</taxon>
        <taxon>Candidatus Fervidibacterota</taxon>
        <taxon>Candidatus Fervidibacter</taxon>
    </lineage>
</organism>
<reference evidence="1 2" key="1">
    <citation type="submission" date="2022-08" db="EMBL/GenBank/DDBJ databases">
        <title>Bacterial and archaeal communities from various locations to study Microbial Dark Matter (Phase II).</title>
        <authorList>
            <person name="Stepanauskas R."/>
        </authorList>
    </citation>
    <scope>NUCLEOTIDE SEQUENCE [LARGE SCALE GENOMIC DNA]</scope>
    <source>
        <strain evidence="1 2">PD1</strain>
    </source>
</reference>
<proteinExistence type="predicted"/>